<dbReference type="Gene3D" id="1.20.1390.10">
    <property type="entry name" value="PWI domain"/>
    <property type="match status" value="1"/>
</dbReference>
<sequence length="938" mass="106197">MGRMMFFDFSHTGNTERIRDRPSILVDESWSCDLSVINGYDCPRTVPTVEDRYPGKAPRFGDSTKTPMADDSSSPATVDPSSHKPEPSTNLNPLSTPPPQQQQHPLDPTKPPIYQPGPPQIPGSLVPNLPPPPPFRPGVQFPNFQNRVPPPGVNPPPGSMPYPGQPVRPFNGYPGIHGVPPPGVLRYPSPYPTMVRPGFIMRPPGTVGAVPLVQRPPIPGMPGLRPVMAPMIRPVLVPFVPPVEKPQTTIYIGKIATVENDFMMSILEFCGHVKSCKRAEDPTTKKPKGFGFYEFESAEGSLRAIRLLTKLTIDGQELLVNVNQATKEYLLKYVEKKIENAKKAKESEDPESEREKAVISAAPTLVETGKDGEPKSKENIDIANSAVLTDEEREADKEAKEKIKSAIEERAKTNPLPPPPPPPPADGSGIELAFKSKDGDSNADIARSESAANDVETPGEHNRPDTSSPDWSKRNERRSRDRGEKEQEMDRYEREAERERFRKEREHRRKLEDAERAYQTRLRQWERKEREKEKERQYEKEKEKDKERKRKKEIRYEEEEDEDDDDSRRRWHRGADERRRRRLREKEDDLADRLKEEEEVAEAKRIAEEEKLQQQQLDALRLLSGHAAIGSEPIQTSTTENDNKAALQTVGESVHEHHRSDIEQNGSGNEMSMAVDNNSGSEAHAPSKKLGFGLVGSGKRTSVPSVFYQEDEEEAHKDKKMKPLVPIDYSAEEQEAVAHGGSGNTPPPHLALAAEFAKRISSTNPKEETADTEKHRSRRSHDKPSHREREREKDRDRARDRGDGHGGSTKDGKDSGKAKTPDTKKLMDAKQLIDTIPKTKEELFSYEINWAMYDKHLLHERMRPWISKKIMEFLGEEEATLVDFIVSNTQQHVKASQMLELLQSILDEEAEMFVLKMWRMLIFEIKRVEAGVPVKSKA</sequence>
<dbReference type="Gene3D" id="3.30.70.330">
    <property type="match status" value="1"/>
</dbReference>
<dbReference type="InterPro" id="IPR035979">
    <property type="entry name" value="RBD_domain_sf"/>
</dbReference>
<feature type="compositionally biased region" description="Basic and acidic residues" evidence="3">
    <location>
        <begin position="573"/>
        <end position="602"/>
    </location>
</feature>
<feature type="compositionally biased region" description="Basic and acidic residues" evidence="3">
    <location>
        <begin position="653"/>
        <end position="662"/>
    </location>
</feature>
<feature type="compositionally biased region" description="Basic and acidic residues" evidence="3">
    <location>
        <begin position="765"/>
        <end position="774"/>
    </location>
</feature>
<dbReference type="EMBL" id="JAAMPC010000014">
    <property type="protein sequence ID" value="KAG2262198.1"/>
    <property type="molecule type" value="Genomic_DNA"/>
</dbReference>
<feature type="region of interest" description="Disordered" evidence="3">
    <location>
        <begin position="342"/>
        <end position="602"/>
    </location>
</feature>
<feature type="compositionally biased region" description="Basic and acidic residues" evidence="3">
    <location>
        <begin position="394"/>
        <end position="412"/>
    </location>
</feature>
<dbReference type="GO" id="GO:0006397">
    <property type="term" value="P:mRNA processing"/>
    <property type="evidence" value="ECO:0007669"/>
    <property type="project" value="UniProtKB-KW"/>
</dbReference>
<feature type="compositionally biased region" description="Pro residues" evidence="3">
    <location>
        <begin position="415"/>
        <end position="425"/>
    </location>
</feature>
<dbReference type="OrthoDB" id="6275295at2759"/>
<feature type="compositionally biased region" description="Basic and acidic residues" evidence="3">
    <location>
        <begin position="368"/>
        <end position="380"/>
    </location>
</feature>
<feature type="compositionally biased region" description="Basic and acidic residues" evidence="3">
    <location>
        <begin position="342"/>
        <end position="357"/>
    </location>
</feature>
<reference evidence="6 7" key="1">
    <citation type="submission" date="2020-02" db="EMBL/GenBank/DDBJ databases">
        <authorList>
            <person name="Ma Q."/>
            <person name="Huang Y."/>
            <person name="Song X."/>
            <person name="Pei D."/>
        </authorList>
    </citation>
    <scope>NUCLEOTIDE SEQUENCE [LARGE SCALE GENOMIC DNA]</scope>
    <source>
        <strain evidence="6">Sxm20200214</strain>
        <tissue evidence="6">Leaf</tissue>
    </source>
</reference>
<dbReference type="Proteomes" id="UP000886595">
    <property type="component" value="Unassembled WGS sequence"/>
</dbReference>
<comment type="caution">
    <text evidence="6">The sequence shown here is derived from an EMBL/GenBank/DDBJ whole genome shotgun (WGS) entry which is preliminary data.</text>
</comment>
<dbReference type="PANTHER" id="PTHR47334:SF2">
    <property type="entry name" value="RNA-BINDING MOTIF PROTEIN 25"/>
    <property type="match status" value="1"/>
</dbReference>
<dbReference type="Pfam" id="PF00076">
    <property type="entry name" value="RRM_1"/>
    <property type="match status" value="1"/>
</dbReference>
<dbReference type="CDD" id="cd12446">
    <property type="entry name" value="RRM_RBM25"/>
    <property type="match status" value="1"/>
</dbReference>
<feature type="compositionally biased region" description="Pro residues" evidence="3">
    <location>
        <begin position="108"/>
        <end position="121"/>
    </location>
</feature>
<feature type="region of interest" description="Disordered" evidence="3">
    <location>
        <begin position="41"/>
        <end position="159"/>
    </location>
</feature>
<evidence type="ECO:0000259" key="5">
    <source>
        <dbReference type="PROSITE" id="PS51025"/>
    </source>
</evidence>
<feature type="compositionally biased region" description="Basic and acidic residues" evidence="3">
    <location>
        <begin position="782"/>
        <end position="826"/>
    </location>
</feature>
<accession>A0A8X7Q3F2</accession>
<dbReference type="GO" id="GO:0003723">
    <property type="term" value="F:RNA binding"/>
    <property type="evidence" value="ECO:0007669"/>
    <property type="project" value="UniProtKB-UniRule"/>
</dbReference>
<evidence type="ECO:0000256" key="1">
    <source>
        <dbReference type="ARBA" id="ARBA00022664"/>
    </source>
</evidence>
<dbReference type="InterPro" id="IPR012677">
    <property type="entry name" value="Nucleotide-bd_a/b_plait_sf"/>
</dbReference>
<feature type="region of interest" description="Disordered" evidence="3">
    <location>
        <begin position="631"/>
        <end position="700"/>
    </location>
</feature>
<feature type="compositionally biased region" description="Pro residues" evidence="3">
    <location>
        <begin position="148"/>
        <end position="159"/>
    </location>
</feature>
<evidence type="ECO:0000259" key="4">
    <source>
        <dbReference type="PROSITE" id="PS50102"/>
    </source>
</evidence>
<dbReference type="SUPFAM" id="SSF101233">
    <property type="entry name" value="PWI domain"/>
    <property type="match status" value="1"/>
</dbReference>
<dbReference type="InterPro" id="IPR036483">
    <property type="entry name" value="PWI_dom_sf"/>
</dbReference>
<evidence type="ECO:0000313" key="6">
    <source>
        <dbReference type="EMBL" id="KAG2262198.1"/>
    </source>
</evidence>
<dbReference type="PROSITE" id="PS50102">
    <property type="entry name" value="RRM"/>
    <property type="match status" value="1"/>
</dbReference>
<keyword evidence="7" id="KW-1185">Reference proteome</keyword>
<feature type="compositionally biased region" description="Polar residues" evidence="3">
    <location>
        <begin position="63"/>
        <end position="80"/>
    </location>
</feature>
<evidence type="ECO:0000313" key="7">
    <source>
        <dbReference type="Proteomes" id="UP000886595"/>
    </source>
</evidence>
<proteinExistence type="predicted"/>
<dbReference type="PROSITE" id="PS51025">
    <property type="entry name" value="PWI"/>
    <property type="match status" value="1"/>
</dbReference>
<evidence type="ECO:0000256" key="3">
    <source>
        <dbReference type="SAM" id="MobiDB-lite"/>
    </source>
</evidence>
<organism evidence="6 7">
    <name type="scientific">Brassica carinata</name>
    <name type="common">Ethiopian mustard</name>
    <name type="synonym">Abyssinian cabbage</name>
    <dbReference type="NCBI Taxonomy" id="52824"/>
    <lineage>
        <taxon>Eukaryota</taxon>
        <taxon>Viridiplantae</taxon>
        <taxon>Streptophyta</taxon>
        <taxon>Embryophyta</taxon>
        <taxon>Tracheophyta</taxon>
        <taxon>Spermatophyta</taxon>
        <taxon>Magnoliopsida</taxon>
        <taxon>eudicotyledons</taxon>
        <taxon>Gunneridae</taxon>
        <taxon>Pentapetalae</taxon>
        <taxon>rosids</taxon>
        <taxon>malvids</taxon>
        <taxon>Brassicales</taxon>
        <taxon>Brassicaceae</taxon>
        <taxon>Brassiceae</taxon>
        <taxon>Brassica</taxon>
    </lineage>
</organism>
<dbReference type="InterPro" id="IPR000504">
    <property type="entry name" value="RRM_dom"/>
</dbReference>
<evidence type="ECO:0008006" key="8">
    <source>
        <dbReference type="Google" id="ProtNLM"/>
    </source>
</evidence>
<feature type="domain" description="PWI" evidence="5">
    <location>
        <begin position="841"/>
        <end position="938"/>
    </location>
</feature>
<evidence type="ECO:0000256" key="2">
    <source>
        <dbReference type="PROSITE-ProRule" id="PRU00176"/>
    </source>
</evidence>
<feature type="compositionally biased region" description="Polar residues" evidence="3">
    <location>
        <begin position="663"/>
        <end position="681"/>
    </location>
</feature>
<feature type="domain" description="RRM" evidence="4">
    <location>
        <begin position="248"/>
        <end position="325"/>
    </location>
</feature>
<keyword evidence="1" id="KW-0507">mRNA processing</keyword>
<dbReference type="FunFam" id="1.20.1390.10:FF:000008">
    <property type="entry name" value="RNA Binding Motif protein homolog"/>
    <property type="match status" value="1"/>
</dbReference>
<dbReference type="Pfam" id="PF01480">
    <property type="entry name" value="PWI"/>
    <property type="match status" value="1"/>
</dbReference>
<dbReference type="SMART" id="SM00360">
    <property type="entry name" value="RRM"/>
    <property type="match status" value="1"/>
</dbReference>
<gene>
    <name evidence="6" type="ORF">Bca52824_069277</name>
</gene>
<feature type="compositionally biased region" description="Acidic residues" evidence="3">
    <location>
        <begin position="556"/>
        <end position="565"/>
    </location>
</feature>
<dbReference type="SUPFAM" id="SSF54928">
    <property type="entry name" value="RNA-binding domain, RBD"/>
    <property type="match status" value="1"/>
</dbReference>
<dbReference type="AlphaFoldDB" id="A0A8X7Q3F2"/>
<dbReference type="InterPro" id="IPR034268">
    <property type="entry name" value="RBM25_RRM"/>
</dbReference>
<dbReference type="PANTHER" id="PTHR47334">
    <property type="entry name" value="SPLICING FACTOR PWI DOMAIN-CONTAINING PROTEIN / RNA RECOGNITION MOTIF (RRM)-CONTAINING PROTEIN"/>
    <property type="match status" value="1"/>
</dbReference>
<name>A0A8X7Q3F2_BRACI</name>
<dbReference type="InterPro" id="IPR002483">
    <property type="entry name" value="PWI_dom"/>
</dbReference>
<dbReference type="SMART" id="SM00311">
    <property type="entry name" value="PWI"/>
    <property type="match status" value="1"/>
</dbReference>
<protein>
    <recommendedName>
        <fullName evidence="8">RNA-binding protein 25</fullName>
    </recommendedName>
</protein>
<dbReference type="InterPro" id="IPR053294">
    <property type="entry name" value="RBM_PWI_domain"/>
</dbReference>
<feature type="compositionally biased region" description="Basic and acidic residues" evidence="3">
    <location>
        <begin position="471"/>
        <end position="546"/>
    </location>
</feature>
<keyword evidence="2" id="KW-0694">RNA-binding</keyword>
<feature type="region of interest" description="Disordered" evidence="3">
    <location>
        <begin position="728"/>
        <end position="826"/>
    </location>
</feature>